<dbReference type="InterPro" id="IPR020845">
    <property type="entry name" value="AMP-binding_CS"/>
</dbReference>
<dbReference type="Pfam" id="PF00550">
    <property type="entry name" value="PP-binding"/>
    <property type="match status" value="2"/>
</dbReference>
<dbReference type="CDD" id="cd19534">
    <property type="entry name" value="E_NRPS"/>
    <property type="match status" value="1"/>
</dbReference>
<dbReference type="NCBIfam" id="TIGR01733">
    <property type="entry name" value="AA-adenyl-dom"/>
    <property type="match status" value="2"/>
</dbReference>
<evidence type="ECO:0000256" key="1">
    <source>
        <dbReference type="ARBA" id="ARBA00001957"/>
    </source>
</evidence>
<evidence type="ECO:0000256" key="3">
    <source>
        <dbReference type="ARBA" id="ARBA00022450"/>
    </source>
</evidence>
<dbReference type="InterPro" id="IPR001242">
    <property type="entry name" value="Condensation_dom"/>
</dbReference>
<dbReference type="Pfam" id="PF18563">
    <property type="entry name" value="TubC_N"/>
    <property type="match status" value="1"/>
</dbReference>
<dbReference type="OrthoDB" id="9765680at2"/>
<dbReference type="Gene3D" id="3.30.300.30">
    <property type="match status" value="2"/>
</dbReference>
<evidence type="ECO:0000256" key="4">
    <source>
        <dbReference type="ARBA" id="ARBA00022553"/>
    </source>
</evidence>
<dbReference type="InterPro" id="IPR006162">
    <property type="entry name" value="Ppantetheine_attach_site"/>
</dbReference>
<dbReference type="InterPro" id="IPR045851">
    <property type="entry name" value="AMP-bd_C_sf"/>
</dbReference>
<dbReference type="GO" id="GO:0003824">
    <property type="term" value="F:catalytic activity"/>
    <property type="evidence" value="ECO:0007669"/>
    <property type="project" value="InterPro"/>
</dbReference>
<dbReference type="Gene3D" id="1.10.1200.10">
    <property type="entry name" value="ACP-like"/>
    <property type="match status" value="2"/>
</dbReference>
<dbReference type="Gene3D" id="1.10.10.1830">
    <property type="entry name" value="Non-ribosomal peptide synthase, adenylation domain"/>
    <property type="match status" value="1"/>
</dbReference>
<keyword evidence="6" id="KW-0045">Antibiotic biosynthesis</keyword>
<dbReference type="GO" id="GO:0044550">
    <property type="term" value="P:secondary metabolite biosynthetic process"/>
    <property type="evidence" value="ECO:0007669"/>
    <property type="project" value="UniProtKB-ARBA"/>
</dbReference>
<dbReference type="FunFam" id="1.10.1200.10:FF:000005">
    <property type="entry name" value="Nonribosomal peptide synthetase 1"/>
    <property type="match status" value="2"/>
</dbReference>
<dbReference type="InterPro" id="IPR036736">
    <property type="entry name" value="ACP-like_sf"/>
</dbReference>
<dbReference type="Pfam" id="PF13193">
    <property type="entry name" value="AMP-binding_C"/>
    <property type="match status" value="2"/>
</dbReference>
<dbReference type="SUPFAM" id="SSF47336">
    <property type="entry name" value="ACP-like"/>
    <property type="match status" value="2"/>
</dbReference>
<protein>
    <submittedName>
        <fullName evidence="8">Non-ribosomal peptide synthetase</fullName>
    </submittedName>
</protein>
<dbReference type="Gene3D" id="3.30.559.30">
    <property type="entry name" value="Nonribosomal peptide synthetase, condensation domain"/>
    <property type="match status" value="3"/>
</dbReference>
<dbReference type="GO" id="GO:0008610">
    <property type="term" value="P:lipid biosynthetic process"/>
    <property type="evidence" value="ECO:0007669"/>
    <property type="project" value="UniProtKB-ARBA"/>
</dbReference>
<comment type="similarity">
    <text evidence="2">Belongs to the ATP-dependent AMP-binding enzyme family.</text>
</comment>
<dbReference type="NCBIfam" id="NF003417">
    <property type="entry name" value="PRK04813.1"/>
    <property type="match status" value="2"/>
</dbReference>
<dbReference type="InterPro" id="IPR010071">
    <property type="entry name" value="AA_adenyl_dom"/>
</dbReference>
<accession>A0A1R1S2B7</accession>
<feature type="domain" description="Carrier" evidence="7">
    <location>
        <begin position="2059"/>
        <end position="2133"/>
    </location>
</feature>
<gene>
    <name evidence="8" type="ORF">BW143_13580</name>
</gene>
<dbReference type="FunFam" id="2.30.38.10:FF:000001">
    <property type="entry name" value="Non-ribosomal peptide synthetase PvdI"/>
    <property type="match status" value="1"/>
</dbReference>
<dbReference type="GO" id="GO:0043041">
    <property type="term" value="P:amino acid activation for nonribosomal peptide biosynthetic process"/>
    <property type="evidence" value="ECO:0007669"/>
    <property type="project" value="TreeGrafter"/>
</dbReference>
<feature type="domain" description="Carrier" evidence="7">
    <location>
        <begin position="1016"/>
        <end position="1091"/>
    </location>
</feature>
<evidence type="ECO:0000313" key="8">
    <source>
        <dbReference type="EMBL" id="OMI04610.1"/>
    </source>
</evidence>
<keyword evidence="4" id="KW-0597">Phosphoprotein</keyword>
<dbReference type="Proteomes" id="UP000187367">
    <property type="component" value="Unassembled WGS sequence"/>
</dbReference>
<dbReference type="GO" id="GO:0005829">
    <property type="term" value="C:cytosol"/>
    <property type="evidence" value="ECO:0007669"/>
    <property type="project" value="TreeGrafter"/>
</dbReference>
<dbReference type="PANTHER" id="PTHR45527:SF1">
    <property type="entry name" value="FATTY ACID SYNTHASE"/>
    <property type="match status" value="1"/>
</dbReference>
<dbReference type="CDD" id="cd17650">
    <property type="entry name" value="A_NRPS_PpsD_like"/>
    <property type="match status" value="1"/>
</dbReference>
<dbReference type="PANTHER" id="PTHR45527">
    <property type="entry name" value="NONRIBOSOMAL PEPTIDE SYNTHETASE"/>
    <property type="match status" value="1"/>
</dbReference>
<dbReference type="InterPro" id="IPR041464">
    <property type="entry name" value="TubC_N"/>
</dbReference>
<dbReference type="InterPro" id="IPR000873">
    <property type="entry name" value="AMP-dep_synth/lig_dom"/>
</dbReference>
<evidence type="ECO:0000259" key="7">
    <source>
        <dbReference type="PROSITE" id="PS50075"/>
    </source>
</evidence>
<keyword evidence="3" id="KW-0596">Phosphopantetheine</keyword>
<dbReference type="InterPro" id="IPR010060">
    <property type="entry name" value="NRPS_synth"/>
</dbReference>
<dbReference type="EMBL" id="MTJL01000025">
    <property type="protein sequence ID" value="OMI04610.1"/>
    <property type="molecule type" value="Genomic_DNA"/>
</dbReference>
<accession>A0A1R1QIV5</accession>
<dbReference type="Gene3D" id="3.40.50.980">
    <property type="match status" value="4"/>
</dbReference>
<dbReference type="Gene3D" id="3.30.559.10">
    <property type="entry name" value="Chloramphenicol acetyltransferase-like domain"/>
    <property type="match status" value="3"/>
</dbReference>
<dbReference type="SMART" id="SM00823">
    <property type="entry name" value="PKS_PP"/>
    <property type="match status" value="2"/>
</dbReference>
<dbReference type="InterPro" id="IPR009081">
    <property type="entry name" value="PP-bd_ACP"/>
</dbReference>
<dbReference type="SUPFAM" id="SSF56801">
    <property type="entry name" value="Acetyl-CoA synthetase-like"/>
    <property type="match status" value="2"/>
</dbReference>
<dbReference type="CDD" id="cd19531">
    <property type="entry name" value="LCL_NRPS-like"/>
    <property type="match status" value="2"/>
</dbReference>
<dbReference type="InterPro" id="IPR023213">
    <property type="entry name" value="CAT-like_dom_sf"/>
</dbReference>
<keyword evidence="9" id="KW-1185">Reference proteome</keyword>
<dbReference type="SUPFAM" id="SSF52777">
    <property type="entry name" value="CoA-dependent acyltransferases"/>
    <property type="match status" value="6"/>
</dbReference>
<proteinExistence type="inferred from homology"/>
<dbReference type="GO" id="GO:0017000">
    <property type="term" value="P:antibiotic biosynthetic process"/>
    <property type="evidence" value="ECO:0007669"/>
    <property type="project" value="UniProtKB-KW"/>
</dbReference>
<dbReference type="InterPro" id="IPR025110">
    <property type="entry name" value="AMP-bd_C"/>
</dbReference>
<dbReference type="FunFam" id="3.30.300.30:FF:000010">
    <property type="entry name" value="Enterobactin synthetase component F"/>
    <property type="match status" value="2"/>
</dbReference>
<dbReference type="InterPro" id="IPR020806">
    <property type="entry name" value="PKS_PP-bd"/>
</dbReference>
<evidence type="ECO:0000313" key="9">
    <source>
        <dbReference type="Proteomes" id="UP000187367"/>
    </source>
</evidence>
<dbReference type="Gene3D" id="2.30.38.10">
    <property type="entry name" value="Luciferase, Domain 3"/>
    <property type="match status" value="2"/>
</dbReference>
<evidence type="ECO:0000256" key="2">
    <source>
        <dbReference type="ARBA" id="ARBA00006432"/>
    </source>
</evidence>
<dbReference type="Pfam" id="PF00668">
    <property type="entry name" value="Condensation"/>
    <property type="match status" value="3"/>
</dbReference>
<dbReference type="PROSITE" id="PS00455">
    <property type="entry name" value="AMP_BINDING"/>
    <property type="match status" value="2"/>
</dbReference>
<dbReference type="GO" id="GO:0031177">
    <property type="term" value="F:phosphopantetheine binding"/>
    <property type="evidence" value="ECO:0007669"/>
    <property type="project" value="InterPro"/>
</dbReference>
<dbReference type="PROSITE" id="PS50075">
    <property type="entry name" value="CARRIER"/>
    <property type="match status" value="2"/>
</dbReference>
<sequence>MSIIGFINDLKKKNIFLYHNQGKIKIIGPQELLTAELKQKIKRYKQEIIAVLKSAEEKNERGIPKADLSGNGCYPLSREQKRMFVLNKLDESGTAYNMPLAVRRRGSVQISQFKDAWRQLIARHEALRTSFVTVDGEPMQKIAQEAEFQLGYSELGEESIQEKIGGFIKPFHLDKAPLLRAEIVKVNEAERMMMVDMHHIISDGVSMGILMKELADLLEGRPLSPVAVQYKDYSEWQREIEKTGGLKKQEDYWLNTFQGEIPVLNMPLDYRRPKTRSFQGDRTVFELDQDITKKLKSIAGENGVTMYMLLLAGYTILLSKYTGQEDIIVGSPIAGRSHADLNRTIGMFVGTLAMRNHPKGGMTFREYLQIVKENTLNAYENQDYQFDALVETLGLKKDLSRNPLFDTMFDMQNADDFTPEAGGALFETYDFAFDVSKFDISLTAYHHGDHIKFDLQYCTNLYKKEIIERMAGHFLNVLKDAAHHPEQTLSEIRMMSEEEKDIVLHTFNQAKKDDPKNKTVSRLFEERAEITPDHTAVIFGDKRLTYRELNEKANQLAWLLKENGVTPNTIVGIMTERSPEMIIGILGILKAGGAYLPIDPDYPSDRVKYMLRDSGADVIVVQEHLKSRIDGGRLITVDDEAIQCCDKKNPPMINGASDLAYVIYTSGSSGRPKGVMTTHRNVINYIHSFTKRVPLSENDTILQVVSFSFDAFTEEVYPILACSGRLVISKKIGDMNIDELMENIKKHRVTLVSCSPLLLNEIDKHKHLTFHPHMKFISGGDVLKYEYIENIIKGAEVYNSYGPTEATVCATYYKLSSEDQKKTSIPIGRPLRNYKVYIADQYGRLLPIGIPGELMIGGDGLARGYLNNQKLTDAAFVLNKSGERVYRTGDLARWLPDGNIEFLGRIDNQVKIRGYRIELEEIEHRLLKNGNINEAVVIAKEDENNNKYLCAYITLHHKGAAIDQIKEFLAKDLPEYMIPSHFIMLDQMPRTINGKVDVRALPEPDVRESVAAGYEAPSNQTEAALLSIWEDILGLEKIGINDHFFEIGGQSLKAFSMAAKIQSKLNVEVTLKEIFSHPTIKEIAAYVQQKHKMVHSDIKKAEKKEYYPLSSAQKRLYILNQIEDGQTAYNMPFAIKIKGELQAAKLEHAFKTLIDRHEGFRTSFVTINGEPVQKIEEDVRFEIKYDDLGNRSLKERMNQFIRPFDLEKAPLLRTELLRVDAEEHILLFDMHHIISDGVSIGIFMKEWAALYEEKELAPLTIQYKDYSEWQREAYQKDSLKKQEEYWLNVFRDDIPVLNMPTDYPRPQMQSYEGDRLIFAIGRELTEKLKRIANENGATMYMLLLAGYTTLLSKYTGQEDVIVGSPIAGRSRADLENTIGMFVNTLAMRNYPKGGRTFIEYLKEVKDNTLNAYEHQDYPFDELVEKLDLERDISRNALFDTMFDMQALDDAEPHIEGLNVETCGMEFPISKFDLSLAAAESAGAMTFHLEFCTKLFKKETAETIAEHFIHILEDIADHPHQTLSEINMLSEEERSTILYQFNDTKTEHPTGTLPELFEKQAETSPNHPAIVFKEQTLTYGELNEKANQLARTLRKKGVQRESIVGIMADRSLDMVTGILAILKAGGAYLPIDPDYPKERIEYILMDSAADVLLIQRHLIGNMNFAGEIVQIDQADAYDPDGSNLDHLNSSGDLAYVIYTSGTTGNPKGVMVEHRNLIHAHYTWRKHYGLASFKVNLLQLASISFDVFAGDLCRSLFNGGTMYIVPNDVKLEMNLLYDMIKKHDIHIFESTPSLIIPFMKYVHHHQLDISSMKLLIMGSDNCAIKDYKWLVEQYGQNMRIINSYGVTEASVDSGYYEEALDYIPDIANTPIGKPLDNTAFYILDSSLNPQPIGVYGELYIGGEGIARGYFNNPELTKEKFVPHLFEPGGNMYRTGDLARWLPDGNVEFLGRIDHQVKIRGFRIEIGEIETRLRGKQDISEAVVIDREDSKGHKYLCAYIACPQQIIANELREYLSNHLPDYMIPSYFIQINKMPLTPNGKVDRKALPEPGEDAAAASEYEAPRNETEEKLAAVWQEVLDRDKIGINDNFFEVGGDSIKALQIVSKLSRADLKLQVKDLFTNPAIKHLSKYVKKETKVRGQDEIIQGEVPLTPIQRSFFAANQEEQNHYNQAFMLYRENGFDEKIVERVVRKLTEQHDALRMIYQEKNSEIIQHNRGLEGSVFDLYVYDIKAAENPEEAVYQTATTIQKEISIQEGKMMKLCIFQTDEGDHLLIVIHHLLVDGVSWRIIFEDFAAAYSQALQGNTIELGYKTDSYKAFSEKLAEYAHSKKLLKEKEYWREIAKGKMEFIPKHHKAALDNYENSRTLRVSLGETETEQLLGEVHKAYNTQINDILLTALLMAVRRLTGENKLKILMEGHGREDILQDVDISRTVGWFTSMYPVFIDLEEETELTMAIKIVKETLRKIPNNGIGYGILKYLTKDQKLFKDEKPPILFNYLGELDHDLTTEQFSSSRLSAGQSIGAKSARDASVEIDSVVVDQQFMISTTFNEYEYTDQMISDFNQTYKESLQKVISHCMSKNETEKTSSDYGYDKISLKDLEELLNEYESVDS</sequence>
<dbReference type="Pfam" id="PF00501">
    <property type="entry name" value="AMP-binding"/>
    <property type="match status" value="2"/>
</dbReference>
<dbReference type="RefSeq" id="WP_076758516.1">
    <property type="nucleotide sequence ID" value="NZ_JARMMK010000008.1"/>
</dbReference>
<organism evidence="8 9">
    <name type="scientific">Bacillus swezeyi</name>
    <dbReference type="NCBI Taxonomy" id="1925020"/>
    <lineage>
        <taxon>Bacteria</taxon>
        <taxon>Bacillati</taxon>
        <taxon>Bacillota</taxon>
        <taxon>Bacilli</taxon>
        <taxon>Bacillales</taxon>
        <taxon>Bacillaceae</taxon>
        <taxon>Bacillus</taxon>
    </lineage>
</organism>
<dbReference type="FunFam" id="3.40.50.980:FF:000001">
    <property type="entry name" value="Non-ribosomal peptide synthetase"/>
    <property type="match status" value="2"/>
</dbReference>
<dbReference type="NCBIfam" id="TIGR01720">
    <property type="entry name" value="NRPS-para261"/>
    <property type="match status" value="1"/>
</dbReference>
<keyword evidence="5" id="KW-0677">Repeat</keyword>
<name>A0A1R1S2B7_9BACI</name>
<dbReference type="PROSITE" id="PS00012">
    <property type="entry name" value="PHOSPHOPANTETHEINE"/>
    <property type="match status" value="1"/>
</dbReference>
<dbReference type="FunFam" id="3.40.50.12780:FF:000012">
    <property type="entry name" value="Non-ribosomal peptide synthetase"/>
    <property type="match status" value="2"/>
</dbReference>
<evidence type="ECO:0000256" key="5">
    <source>
        <dbReference type="ARBA" id="ARBA00022737"/>
    </source>
</evidence>
<dbReference type="InterPro" id="IPR044894">
    <property type="entry name" value="TubC_N_sf"/>
</dbReference>
<reference evidence="8 9" key="1">
    <citation type="submission" date="2017-01" db="EMBL/GenBank/DDBJ databases">
        <title>Bacillus phylogenomics.</title>
        <authorList>
            <person name="Dunlap C."/>
        </authorList>
    </citation>
    <scope>NUCLEOTIDE SEQUENCE [LARGE SCALE GENOMIC DNA]</scope>
    <source>
        <strain evidence="8 9">NRRL B-41282</strain>
    </source>
</reference>
<evidence type="ECO:0000256" key="6">
    <source>
        <dbReference type="ARBA" id="ARBA00023194"/>
    </source>
</evidence>
<comment type="caution">
    <text evidence="8">The sequence shown here is derived from an EMBL/GenBank/DDBJ whole genome shotgun (WGS) entry which is preliminary data.</text>
</comment>
<comment type="cofactor">
    <cofactor evidence="1">
        <name>pantetheine 4'-phosphate</name>
        <dbReference type="ChEBI" id="CHEBI:47942"/>
    </cofactor>
</comment>